<dbReference type="GO" id="GO:0090729">
    <property type="term" value="F:toxin activity"/>
    <property type="evidence" value="ECO:0007669"/>
    <property type="project" value="UniProtKB-KW"/>
</dbReference>
<evidence type="ECO:0000313" key="15">
    <source>
        <dbReference type="EMBL" id="GBM00366.1"/>
    </source>
</evidence>
<feature type="compositionally biased region" description="Basic and acidic residues" evidence="14">
    <location>
        <begin position="414"/>
        <end position="433"/>
    </location>
</feature>
<evidence type="ECO:0000256" key="1">
    <source>
        <dbReference type="ARBA" id="ARBA00000885"/>
    </source>
</evidence>
<keyword evidence="11" id="KW-1053">Target membrane</keyword>
<dbReference type="InterPro" id="IPR011989">
    <property type="entry name" value="ARM-like"/>
</dbReference>
<dbReference type="AlphaFoldDB" id="A0A4Y2C910"/>
<proteinExistence type="inferred from homology"/>
<comment type="caution">
    <text evidence="15">The sequence shown here is derived from an EMBL/GenBank/DDBJ whole genome shotgun (WGS) entry which is preliminary data.</text>
</comment>
<evidence type="ECO:0000256" key="13">
    <source>
        <dbReference type="RuleBase" id="RU369009"/>
    </source>
</evidence>
<keyword evidence="6" id="KW-1052">Target cell membrane</keyword>
<dbReference type="PROSITE" id="PS50088">
    <property type="entry name" value="ANK_REPEAT"/>
    <property type="match status" value="2"/>
</dbReference>
<dbReference type="Pfam" id="PF12796">
    <property type="entry name" value="Ank_2"/>
    <property type="match status" value="1"/>
</dbReference>
<keyword evidence="12" id="KW-0040">ANK repeat</keyword>
<dbReference type="Proteomes" id="UP000499080">
    <property type="component" value="Unassembled WGS sequence"/>
</dbReference>
<dbReference type="GO" id="GO:0043161">
    <property type="term" value="P:proteasome-mediated ubiquitin-dependent protein catabolic process"/>
    <property type="evidence" value="ECO:0007669"/>
    <property type="project" value="TreeGrafter"/>
</dbReference>
<dbReference type="SMART" id="SM00248">
    <property type="entry name" value="ANK"/>
    <property type="match status" value="3"/>
</dbReference>
<dbReference type="FunFam" id="1.25.40.20:FF:000372">
    <property type="entry name" value="Putative hect e3 ubiquitin ligase"/>
    <property type="match status" value="1"/>
</dbReference>
<dbReference type="PANTHER" id="PTHR45670">
    <property type="entry name" value="E3 UBIQUITIN-PROTEIN LIGASE TRIP12"/>
    <property type="match status" value="1"/>
</dbReference>
<protein>
    <recommendedName>
        <fullName evidence="13">E3 ubiquitin-protein ligase</fullName>
        <ecNumber evidence="13">2.3.2.26</ecNumber>
    </recommendedName>
</protein>
<evidence type="ECO:0000256" key="12">
    <source>
        <dbReference type="PROSITE-ProRule" id="PRU00023"/>
    </source>
</evidence>
<feature type="region of interest" description="Disordered" evidence="14">
    <location>
        <begin position="367"/>
        <end position="392"/>
    </location>
</feature>
<evidence type="ECO:0000256" key="9">
    <source>
        <dbReference type="ARBA" id="ARBA00022699"/>
    </source>
</evidence>
<comment type="catalytic activity">
    <reaction evidence="1 13">
        <text>S-ubiquitinyl-[E2 ubiquitin-conjugating enzyme]-L-cysteine + [acceptor protein]-L-lysine = [E2 ubiquitin-conjugating enzyme]-L-cysteine + N(6)-ubiquitinyl-[acceptor protein]-L-lysine.</text>
        <dbReference type="EC" id="2.3.2.26"/>
    </reaction>
</comment>
<feature type="repeat" description="ANK" evidence="12">
    <location>
        <begin position="343"/>
        <end position="375"/>
    </location>
</feature>
<dbReference type="InterPro" id="IPR045322">
    <property type="entry name" value="HECTD1/TRIP12-like"/>
</dbReference>
<reference evidence="15 16" key="1">
    <citation type="journal article" date="2019" name="Sci. Rep.">
        <title>Orb-weaving spider Araneus ventricosus genome elucidates the spidroin gene catalogue.</title>
        <authorList>
            <person name="Kono N."/>
            <person name="Nakamura H."/>
            <person name="Ohtoshi R."/>
            <person name="Moran D.A.P."/>
            <person name="Shinohara A."/>
            <person name="Yoshida Y."/>
            <person name="Fujiwara M."/>
            <person name="Mori M."/>
            <person name="Tomita M."/>
            <person name="Arakawa K."/>
        </authorList>
    </citation>
    <scope>NUCLEOTIDE SEQUENCE [LARGE SCALE GENOMIC DNA]</scope>
</reference>
<dbReference type="InterPro" id="IPR002110">
    <property type="entry name" value="Ankyrin_rpt"/>
</dbReference>
<accession>A0A4Y2C910</accession>
<evidence type="ECO:0000313" key="16">
    <source>
        <dbReference type="Proteomes" id="UP000499080"/>
    </source>
</evidence>
<keyword evidence="7" id="KW-0800">Toxin</keyword>
<keyword evidence="5" id="KW-0964">Secreted</keyword>
<dbReference type="SUPFAM" id="SSF48371">
    <property type="entry name" value="ARM repeat"/>
    <property type="match status" value="1"/>
</dbReference>
<evidence type="ECO:0000256" key="3">
    <source>
        <dbReference type="ARBA" id="ARBA00004613"/>
    </source>
</evidence>
<evidence type="ECO:0000256" key="10">
    <source>
        <dbReference type="ARBA" id="ARBA00023028"/>
    </source>
</evidence>
<comment type="similarity">
    <text evidence="13">Belongs to the UPL family. K-HECT subfamily.</text>
</comment>
<evidence type="ECO:0000256" key="8">
    <source>
        <dbReference type="ARBA" id="ARBA00022679"/>
    </source>
</evidence>
<evidence type="ECO:0000256" key="6">
    <source>
        <dbReference type="ARBA" id="ARBA00022537"/>
    </source>
</evidence>
<keyword evidence="16" id="KW-1185">Reference proteome</keyword>
<dbReference type="Gene3D" id="1.25.40.20">
    <property type="entry name" value="Ankyrin repeat-containing domain"/>
    <property type="match status" value="1"/>
</dbReference>
<dbReference type="InterPro" id="IPR016024">
    <property type="entry name" value="ARM-type_fold"/>
</dbReference>
<dbReference type="EMBL" id="BGPR01000156">
    <property type="protein sequence ID" value="GBM00366.1"/>
    <property type="molecule type" value="Genomic_DNA"/>
</dbReference>
<name>A0A4Y2C910_ARAVE</name>
<dbReference type="SUPFAM" id="SSF48403">
    <property type="entry name" value="Ankyrin repeat"/>
    <property type="match status" value="1"/>
</dbReference>
<feature type="repeat" description="ANK" evidence="12">
    <location>
        <begin position="312"/>
        <end position="344"/>
    </location>
</feature>
<dbReference type="OrthoDB" id="412600at2759"/>
<keyword evidence="10" id="KW-0638">Presynaptic neurotoxin</keyword>
<evidence type="ECO:0000256" key="7">
    <source>
        <dbReference type="ARBA" id="ARBA00022656"/>
    </source>
</evidence>
<dbReference type="UniPathway" id="UPA00143"/>
<dbReference type="InterPro" id="IPR036770">
    <property type="entry name" value="Ankyrin_rpt-contain_sf"/>
</dbReference>
<evidence type="ECO:0000256" key="5">
    <source>
        <dbReference type="ARBA" id="ARBA00022525"/>
    </source>
</evidence>
<dbReference type="GO" id="GO:0006887">
    <property type="term" value="P:exocytosis"/>
    <property type="evidence" value="ECO:0007669"/>
    <property type="project" value="UniProtKB-KW"/>
</dbReference>
<dbReference type="GO" id="GO:0044218">
    <property type="term" value="C:other organism cell membrane"/>
    <property type="evidence" value="ECO:0007669"/>
    <property type="project" value="UniProtKB-KW"/>
</dbReference>
<evidence type="ECO:0000256" key="2">
    <source>
        <dbReference type="ARBA" id="ARBA00004175"/>
    </source>
</evidence>
<comment type="pathway">
    <text evidence="13">Protein modification; protein ubiquitination.</text>
</comment>
<evidence type="ECO:0000256" key="14">
    <source>
        <dbReference type="SAM" id="MobiDB-lite"/>
    </source>
</evidence>
<evidence type="ECO:0000256" key="11">
    <source>
        <dbReference type="ARBA" id="ARBA00023298"/>
    </source>
</evidence>
<dbReference type="Gene3D" id="1.25.10.10">
    <property type="entry name" value="Leucine-rich Repeat Variant"/>
    <property type="match status" value="1"/>
</dbReference>
<evidence type="ECO:0000256" key="4">
    <source>
        <dbReference type="ARBA" id="ARBA00022483"/>
    </source>
</evidence>
<feature type="region of interest" description="Disordered" evidence="14">
    <location>
        <begin position="408"/>
        <end position="433"/>
    </location>
</feature>
<organism evidence="15 16">
    <name type="scientific">Araneus ventricosus</name>
    <name type="common">Orbweaver spider</name>
    <name type="synonym">Epeira ventricosa</name>
    <dbReference type="NCBI Taxonomy" id="182803"/>
    <lineage>
        <taxon>Eukaryota</taxon>
        <taxon>Metazoa</taxon>
        <taxon>Ecdysozoa</taxon>
        <taxon>Arthropoda</taxon>
        <taxon>Chelicerata</taxon>
        <taxon>Arachnida</taxon>
        <taxon>Araneae</taxon>
        <taxon>Araneomorphae</taxon>
        <taxon>Entelegynae</taxon>
        <taxon>Araneoidea</taxon>
        <taxon>Araneidae</taxon>
        <taxon>Araneus</taxon>
    </lineage>
</organism>
<keyword evidence="8 13" id="KW-0808">Transferase</keyword>
<dbReference type="PANTHER" id="PTHR45670:SF1">
    <property type="entry name" value="E3 UBIQUITIN-PROTEIN LIGASE HECTD1"/>
    <property type="match status" value="1"/>
</dbReference>
<dbReference type="PROSITE" id="PS50297">
    <property type="entry name" value="ANK_REP_REGION"/>
    <property type="match status" value="2"/>
</dbReference>
<keyword evidence="11" id="KW-0472">Membrane</keyword>
<dbReference type="EC" id="2.3.2.26" evidence="13"/>
<dbReference type="GO" id="GO:0061630">
    <property type="term" value="F:ubiquitin protein ligase activity"/>
    <property type="evidence" value="ECO:0007669"/>
    <property type="project" value="UniProtKB-UniRule"/>
</dbReference>
<sequence length="982" mass="108658">MADVDPETLLEWLNMGQGDERDMQLIALEQLCMLLLMSDNVDRCFESCPPRTFLPALCRIFLDECAPDNVLEVTARAITYYLDVSAECTRRIVAVDGAIKAICSRLVVADVSSRASKDLAEQCIKVSDGALRCFASLADRFTRRGIDPAPLAEHGLVNRLLVKLKSVSANSNASNTSAAPGSPEVKTSSSISTTISLLSTLFRGSPSITYDLHRSDLPTAIESAVQGDERCVLDTMRLVDLLLVLLFEGRKALPKSSQGGAPPARIPSLRRVDTAGERTHRQLIDCIRSKDTDALIDAIDSGGIEVNFMDDVGQTLLNWASAFGTQEMVEFLCERGADVNKGQRSSSLHYAACFGRPGVAKVLLRHGANPDLRDEDGKTPLDKARERNDEGHREVAAILQSPGEWMCPVSESSKLGERKQLENDNDTEPKGDPEMAPLYLQQLLPVFYKLYQRSMIRSVRKASLNLIRKMIHYISPSLLVEFSSSDVGAKNFATLLTEVISSVLDSEEEEDVLLQTLNIINDLMLKGREIYLDHFARLGVFTKVLALAGPSDSDDENKKIKDDGDEDFLMEDAKEILPGKPYHWRDWSIVRGRDCLYLWSDAAALELSNGSNGWFRFILDGKLATMYSSGSPENGSDSSENRGEFLEKLQRARSQVKIGSPSQPILSAPGPTRLVVGNWSLFCKRDGEISIHNSDGQQQATVLKEDLPGFIFESNRGTKHSFTAETSLGPEFAAGWAGKKGKRLKSKLEALKQKVKTQARELYDNYFKSAQAHPRGMVARLCNIVSQIERACQKQMSNPNSNVLAANDWKIILLSALNDLAALLHDERAVSAYELYSSGVVQALLKLLGKNKFEDGNHVLCHSNKLQKDRVAIFKKCFTEQVNSDSDVMASVALVRKLVAVLESIEKLPVYLYDTNGSGNGLQSNDRIVMAHRKHLDDFLHGRIIGRLKCGRTQLEVSEELGIAQSVISRLWQRFQDDGNVS</sequence>
<feature type="compositionally biased region" description="Basic and acidic residues" evidence="14">
    <location>
        <begin position="371"/>
        <end position="392"/>
    </location>
</feature>
<keyword evidence="9" id="KW-0528">Neurotoxin</keyword>
<dbReference type="GO" id="GO:0005576">
    <property type="term" value="C:extracellular region"/>
    <property type="evidence" value="ECO:0007669"/>
    <property type="project" value="UniProtKB-SubCell"/>
</dbReference>
<gene>
    <name evidence="15" type="primary">HECTD1_1</name>
    <name evidence="15" type="ORF">AVEN_179185_1</name>
</gene>
<keyword evidence="13" id="KW-0833">Ubl conjugation pathway</keyword>
<dbReference type="GO" id="GO:0016607">
    <property type="term" value="C:nuclear speck"/>
    <property type="evidence" value="ECO:0007669"/>
    <property type="project" value="TreeGrafter"/>
</dbReference>
<keyword evidence="4" id="KW-0268">Exocytosis</keyword>
<comment type="function">
    <text evidence="13">E3 ubiquitin-protein ligase which accepts ubiquitin from an E2 ubiquitin-conjugating enzyme in the form of a thioester and then directly transfers the ubiquitin to targeted substrates.</text>
</comment>
<dbReference type="GO" id="GO:0070534">
    <property type="term" value="P:protein K63-linked ubiquitination"/>
    <property type="evidence" value="ECO:0007669"/>
    <property type="project" value="TreeGrafter"/>
</dbReference>
<comment type="subcellular location">
    <subcellularLocation>
        <location evidence="3">Secreted</location>
    </subcellularLocation>
    <subcellularLocation>
        <location evidence="2">Target cell membrane</location>
    </subcellularLocation>
</comment>
<dbReference type="GO" id="GO:0044231">
    <property type="term" value="C:host cell presynaptic membrane"/>
    <property type="evidence" value="ECO:0007669"/>
    <property type="project" value="UniProtKB-KW"/>
</dbReference>